<reference evidence="2 3" key="1">
    <citation type="submission" date="2016-10" db="EMBL/GenBank/DDBJ databases">
        <authorList>
            <person name="de Groot N.N."/>
        </authorList>
    </citation>
    <scope>NUCLEOTIDE SEQUENCE [LARGE SCALE GENOMIC DNA]</scope>
    <source>
        <strain evidence="2 3">DSM 25383</strain>
    </source>
</reference>
<name>A0A1H4DEN1_9BACT</name>
<dbReference type="STRING" id="1033731.SAMN05444145_105242"/>
<dbReference type="EMBL" id="FNRI01000005">
    <property type="protein sequence ID" value="SEA70712.1"/>
    <property type="molecule type" value="Genomic_DNA"/>
</dbReference>
<evidence type="ECO:0000313" key="3">
    <source>
        <dbReference type="Proteomes" id="UP000183253"/>
    </source>
</evidence>
<sequence length="211" mass="23721">MGKVEYELSRLAPKVEAGYSGNPLDPAKVSINKALGRYGAFPPFFIPDKKDIITRVYDANEILEDYAAVGVIHSQMPMTVSWKDGREKFLLPFEPLVSISGKNVIARRKVAKADGKGTVKERWSRDDYEVTIQGVMTSADQSKYPGDYMKRLVALFNERRSIEVDQGVLEVFGIRYLAIESVSFPHTKGLNNQNYEIKAYSDNPVDLLIPL</sequence>
<organism evidence="2 3">
    <name type="scientific">Alistipes timonensis JC136</name>
    <dbReference type="NCBI Taxonomy" id="1033731"/>
    <lineage>
        <taxon>Bacteria</taxon>
        <taxon>Pseudomonadati</taxon>
        <taxon>Bacteroidota</taxon>
        <taxon>Bacteroidia</taxon>
        <taxon>Bacteroidales</taxon>
        <taxon>Rikenellaceae</taxon>
        <taxon>Alistipes</taxon>
    </lineage>
</organism>
<proteinExistence type="predicted"/>
<keyword evidence="3" id="KW-1185">Reference proteome</keyword>
<dbReference type="AlphaFoldDB" id="A0A1H4DEN1"/>
<feature type="domain" description="DUF6046" evidence="1">
    <location>
        <begin position="91"/>
        <end position="209"/>
    </location>
</feature>
<accession>A0A1H4DEN1</accession>
<dbReference type="Pfam" id="PF19512">
    <property type="entry name" value="DUF6046"/>
    <property type="match status" value="1"/>
</dbReference>
<dbReference type="InterPro" id="IPR046109">
    <property type="entry name" value="DUF6046"/>
</dbReference>
<dbReference type="Proteomes" id="UP000183253">
    <property type="component" value="Unassembled WGS sequence"/>
</dbReference>
<dbReference type="OrthoDB" id="1069014at2"/>
<dbReference type="RefSeq" id="WP_010260775.1">
    <property type="nucleotide sequence ID" value="NZ_CAEG01000005.1"/>
</dbReference>
<protein>
    <recommendedName>
        <fullName evidence="1">DUF6046 domain-containing protein</fullName>
    </recommendedName>
</protein>
<gene>
    <name evidence="2" type="ORF">SAMN05444145_105242</name>
</gene>
<evidence type="ECO:0000313" key="2">
    <source>
        <dbReference type="EMBL" id="SEA70712.1"/>
    </source>
</evidence>
<evidence type="ECO:0000259" key="1">
    <source>
        <dbReference type="Pfam" id="PF19512"/>
    </source>
</evidence>